<evidence type="ECO:0000313" key="4">
    <source>
        <dbReference type="Proteomes" id="UP000243542"/>
    </source>
</evidence>
<name>A0A2A9F6J6_9PSEU</name>
<dbReference type="SUPFAM" id="SSF55826">
    <property type="entry name" value="YbaK/ProRS associated domain"/>
    <property type="match status" value="1"/>
</dbReference>
<dbReference type="Proteomes" id="UP000243542">
    <property type="component" value="Unassembled WGS sequence"/>
</dbReference>
<accession>A0A2A9F6J6</accession>
<feature type="region of interest" description="Disordered" evidence="1">
    <location>
        <begin position="1"/>
        <end position="42"/>
    </location>
</feature>
<comment type="caution">
    <text evidence="3">The sequence shown here is derived from an EMBL/GenBank/DDBJ whole genome shotgun (WGS) entry which is preliminary data.</text>
</comment>
<dbReference type="InterPro" id="IPR036754">
    <property type="entry name" value="YbaK/aa-tRNA-synt-asso_dom_sf"/>
</dbReference>
<sequence length="214" mass="21760">MSNVCSNDSRIAPGAGGLNPGGEIQGVAPDTTTPAWSHNRMSSHDHPAVAKVTAALAEAGHQAAADRVRMLPAEVRTAAQAAAALGVPVGAIANSLVFRARTADGKEAALLALTSGAHRARESRMAELAGFAEVGKADAAFVREHTGQAIGGVAPIGHPVRLVTLVDPALREYPEVWAAAGHPKSIFPATFDLLVELTGGIAGAFAGEGEDGRL</sequence>
<dbReference type="InterPro" id="IPR007214">
    <property type="entry name" value="YbaK/aa-tRNA-synth-assoc-dom"/>
</dbReference>
<protein>
    <submittedName>
        <fullName evidence="3">Prolyl-tRNA editing enzyme YbaK/EbsC (Cys-tRNA(Pro) deacylase)</fullName>
    </submittedName>
</protein>
<dbReference type="Gene3D" id="3.90.960.10">
    <property type="entry name" value="YbaK/aminoacyl-tRNA synthetase-associated domain"/>
    <property type="match status" value="1"/>
</dbReference>
<proteinExistence type="predicted"/>
<dbReference type="PANTHER" id="PTHR30411">
    <property type="entry name" value="CYTOPLASMIC PROTEIN"/>
    <property type="match status" value="1"/>
</dbReference>
<gene>
    <name evidence="3" type="ORF">ATK36_1400</name>
</gene>
<dbReference type="PANTHER" id="PTHR30411:SF1">
    <property type="entry name" value="CYTOPLASMIC PROTEIN"/>
    <property type="match status" value="1"/>
</dbReference>
<evidence type="ECO:0000313" key="3">
    <source>
        <dbReference type="EMBL" id="PFG46426.1"/>
    </source>
</evidence>
<feature type="compositionally biased region" description="Gly residues" evidence="1">
    <location>
        <begin position="14"/>
        <end position="24"/>
    </location>
</feature>
<dbReference type="AlphaFoldDB" id="A0A2A9F6J6"/>
<dbReference type="GO" id="GO:0002161">
    <property type="term" value="F:aminoacyl-tRNA deacylase activity"/>
    <property type="evidence" value="ECO:0007669"/>
    <property type="project" value="InterPro"/>
</dbReference>
<dbReference type="EMBL" id="PDJK01000002">
    <property type="protein sequence ID" value="PFG46426.1"/>
    <property type="molecule type" value="Genomic_DNA"/>
</dbReference>
<organism evidence="3 4">
    <name type="scientific">Amycolatopsis sulphurea</name>
    <dbReference type="NCBI Taxonomy" id="76022"/>
    <lineage>
        <taxon>Bacteria</taxon>
        <taxon>Bacillati</taxon>
        <taxon>Actinomycetota</taxon>
        <taxon>Actinomycetes</taxon>
        <taxon>Pseudonocardiales</taxon>
        <taxon>Pseudonocardiaceae</taxon>
        <taxon>Amycolatopsis</taxon>
    </lineage>
</organism>
<evidence type="ECO:0000259" key="2">
    <source>
        <dbReference type="Pfam" id="PF04073"/>
    </source>
</evidence>
<reference evidence="3 4" key="1">
    <citation type="submission" date="2017-10" db="EMBL/GenBank/DDBJ databases">
        <title>Sequencing the genomes of 1000 actinobacteria strains.</title>
        <authorList>
            <person name="Klenk H.-P."/>
        </authorList>
    </citation>
    <scope>NUCLEOTIDE SEQUENCE [LARGE SCALE GENOMIC DNA]</scope>
    <source>
        <strain evidence="3 4">DSM 46092</strain>
    </source>
</reference>
<keyword evidence="4" id="KW-1185">Reference proteome</keyword>
<feature type="compositionally biased region" description="Polar residues" evidence="1">
    <location>
        <begin position="30"/>
        <end position="40"/>
    </location>
</feature>
<dbReference type="CDD" id="cd04333">
    <property type="entry name" value="ProX_deacylase"/>
    <property type="match status" value="1"/>
</dbReference>
<feature type="domain" description="YbaK/aminoacyl-tRNA synthetase-associated" evidence="2">
    <location>
        <begin position="74"/>
        <end position="189"/>
    </location>
</feature>
<dbReference type="Pfam" id="PF04073">
    <property type="entry name" value="tRNA_edit"/>
    <property type="match status" value="1"/>
</dbReference>
<evidence type="ECO:0000256" key="1">
    <source>
        <dbReference type="SAM" id="MobiDB-lite"/>
    </source>
</evidence>